<name>A0AAD4YQI9_PRUDU</name>
<sequence>MFTTSTSPFSKCPLGQHLFCDIHLDIDFSIFEVTTGTSPHLRTATLLPFYNVSRVHLLQNMAPILLRLHQHITLYSPKELFQECHSAPSNSSLA</sequence>
<accession>A0AAD4YQI9</accession>
<protein>
    <submittedName>
        <fullName evidence="1">Uncharacterized protein</fullName>
    </submittedName>
</protein>
<reference evidence="1 2" key="1">
    <citation type="journal article" date="2022" name="G3 (Bethesda)">
        <title>Whole-genome sequence and methylome profiling of the almond [Prunus dulcis (Mill.) D.A. Webb] cultivar 'Nonpareil'.</title>
        <authorList>
            <person name="D'Amico-Willman K.M."/>
            <person name="Ouma W.Z."/>
            <person name="Meulia T."/>
            <person name="Sideli G.M."/>
            <person name="Gradziel T.M."/>
            <person name="Fresnedo-Ramirez J."/>
        </authorList>
    </citation>
    <scope>NUCLEOTIDE SEQUENCE [LARGE SCALE GENOMIC DNA]</scope>
    <source>
        <strain evidence="1">Clone GOH B32 T37-40</strain>
    </source>
</reference>
<dbReference type="AlphaFoldDB" id="A0AAD4YQI9"/>
<dbReference type="EMBL" id="JAJFAZ020000007">
    <property type="protein sequence ID" value="KAI5317574.1"/>
    <property type="molecule type" value="Genomic_DNA"/>
</dbReference>
<dbReference type="Proteomes" id="UP001054821">
    <property type="component" value="Chromosome 7"/>
</dbReference>
<evidence type="ECO:0000313" key="2">
    <source>
        <dbReference type="Proteomes" id="UP001054821"/>
    </source>
</evidence>
<organism evidence="1 2">
    <name type="scientific">Prunus dulcis</name>
    <name type="common">Almond</name>
    <name type="synonym">Amygdalus dulcis</name>
    <dbReference type="NCBI Taxonomy" id="3755"/>
    <lineage>
        <taxon>Eukaryota</taxon>
        <taxon>Viridiplantae</taxon>
        <taxon>Streptophyta</taxon>
        <taxon>Embryophyta</taxon>
        <taxon>Tracheophyta</taxon>
        <taxon>Spermatophyta</taxon>
        <taxon>Magnoliopsida</taxon>
        <taxon>eudicotyledons</taxon>
        <taxon>Gunneridae</taxon>
        <taxon>Pentapetalae</taxon>
        <taxon>rosids</taxon>
        <taxon>fabids</taxon>
        <taxon>Rosales</taxon>
        <taxon>Rosaceae</taxon>
        <taxon>Amygdaloideae</taxon>
        <taxon>Amygdaleae</taxon>
        <taxon>Prunus</taxon>
    </lineage>
</organism>
<evidence type="ECO:0000313" key="1">
    <source>
        <dbReference type="EMBL" id="KAI5317574.1"/>
    </source>
</evidence>
<gene>
    <name evidence="1" type="ORF">L3X38_037281</name>
</gene>
<keyword evidence="2" id="KW-1185">Reference proteome</keyword>
<comment type="caution">
    <text evidence="1">The sequence shown here is derived from an EMBL/GenBank/DDBJ whole genome shotgun (WGS) entry which is preliminary data.</text>
</comment>
<proteinExistence type="predicted"/>